<reference evidence="3" key="1">
    <citation type="submission" date="2025-08" db="UniProtKB">
        <authorList>
            <consortium name="Ensembl"/>
        </authorList>
    </citation>
    <scope>IDENTIFICATION</scope>
</reference>
<evidence type="ECO:0000256" key="1">
    <source>
        <dbReference type="SAM" id="MobiDB-lite"/>
    </source>
</evidence>
<organism evidence="3 4">
    <name type="scientific">Gadus morhua</name>
    <name type="common">Atlantic cod</name>
    <dbReference type="NCBI Taxonomy" id="8049"/>
    <lineage>
        <taxon>Eukaryota</taxon>
        <taxon>Metazoa</taxon>
        <taxon>Chordata</taxon>
        <taxon>Craniata</taxon>
        <taxon>Vertebrata</taxon>
        <taxon>Euteleostomi</taxon>
        <taxon>Actinopterygii</taxon>
        <taxon>Neopterygii</taxon>
        <taxon>Teleostei</taxon>
        <taxon>Neoteleostei</taxon>
        <taxon>Acanthomorphata</taxon>
        <taxon>Zeiogadaria</taxon>
        <taxon>Gadariae</taxon>
        <taxon>Gadiformes</taxon>
        <taxon>Gadoidei</taxon>
        <taxon>Gadidae</taxon>
        <taxon>Gadus</taxon>
    </lineage>
</organism>
<dbReference type="Proteomes" id="UP000694546">
    <property type="component" value="Chromosome 3"/>
</dbReference>
<evidence type="ECO:0000313" key="4">
    <source>
        <dbReference type="Proteomes" id="UP000694546"/>
    </source>
</evidence>
<feature type="compositionally biased region" description="Low complexity" evidence="1">
    <location>
        <begin position="399"/>
        <end position="412"/>
    </location>
</feature>
<evidence type="ECO:0000259" key="2">
    <source>
        <dbReference type="PROSITE" id="PS51746"/>
    </source>
</evidence>
<dbReference type="PANTHER" id="PTHR13832">
    <property type="entry name" value="PROTEIN PHOSPHATASE 2C"/>
    <property type="match status" value="1"/>
</dbReference>
<dbReference type="GO" id="GO:0005829">
    <property type="term" value="C:cytosol"/>
    <property type="evidence" value="ECO:0007669"/>
    <property type="project" value="TreeGrafter"/>
</dbReference>
<feature type="domain" description="PPM-type phosphatase" evidence="2">
    <location>
        <begin position="25"/>
        <end position="326"/>
    </location>
</feature>
<gene>
    <name evidence="3" type="primary">tab1</name>
</gene>
<dbReference type="InterPro" id="IPR036457">
    <property type="entry name" value="PPM-type-like_dom_sf"/>
</dbReference>
<sequence>MYERNTFWQQHQSWTDDLPLCQMCGVGSAPNCVYGPDGKGTQSHPNEDGHLRFRGEDGCFLYGVFNGYDGSRVASYVSQFLTAELLLGQLNSTHTDDDVRRLLTQAFSGVEKSFFKTIDDALAVKADLSNYLPTHNEGTGYQQLSPHSQKVQERLKELEQEVSGGATAVVALILNSRLYIANVGVDPARVKQAGQIAGQPSTRTIGDYRVKLNYTDIDLLSGAKSQPIIAEPEIHRNQLDGVTGFLLLMSEGLISALESARGPEQANQEMVAMVAAELAQQSDLEAAAQAVVERVKRVHHDAHASGRQRAARCARHEDMTLLVRTLDYPPSDGLLTPTQGGRIYPVSVPYSNSQSTSKTSVTLSLVMPSQGSLTNGTNTASTVEEGTPTPGQSPTATLQSTNTQTQSSSSSSGDGSLFRQRGSQAAQPDETGRVPPYVDFSQFYRLWGSDHADTQSTLGPQ</sequence>
<reference evidence="3" key="2">
    <citation type="submission" date="2025-09" db="UniProtKB">
        <authorList>
            <consortium name="Ensembl"/>
        </authorList>
    </citation>
    <scope>IDENTIFICATION</scope>
</reference>
<dbReference type="PANTHER" id="PTHR13832:SF533">
    <property type="entry name" value="TGF-BETA-ACTIVATED KINASE 1 AND MAP3K7-BINDING PROTEIN 1"/>
    <property type="match status" value="1"/>
</dbReference>
<dbReference type="AlphaFoldDB" id="A0A8C5B895"/>
<dbReference type="Gene3D" id="3.60.40.10">
    <property type="entry name" value="PPM-type phosphatase domain"/>
    <property type="match status" value="2"/>
</dbReference>
<dbReference type="GeneTree" id="ENSGT00510000048276"/>
<feature type="region of interest" description="Disordered" evidence="1">
    <location>
        <begin position="368"/>
        <end position="437"/>
    </location>
</feature>
<dbReference type="CDD" id="cd00143">
    <property type="entry name" value="PP2Cc"/>
    <property type="match status" value="1"/>
</dbReference>
<dbReference type="Ensembl" id="ENSGMOT00000072481.1">
    <property type="protein sequence ID" value="ENSGMOP00000043499.1"/>
    <property type="gene ID" value="ENSGMOG00000034653.1"/>
</dbReference>
<feature type="compositionally biased region" description="Polar residues" evidence="1">
    <location>
        <begin position="368"/>
        <end position="398"/>
    </location>
</feature>
<dbReference type="Pfam" id="PF00481">
    <property type="entry name" value="PP2C"/>
    <property type="match status" value="2"/>
</dbReference>
<name>A0A8C5B895_GADMO</name>
<dbReference type="InterPro" id="IPR001932">
    <property type="entry name" value="PPM-type_phosphatase-like_dom"/>
</dbReference>
<dbReference type="SMART" id="SM00332">
    <property type="entry name" value="PP2Cc"/>
    <property type="match status" value="1"/>
</dbReference>
<evidence type="ECO:0000313" key="3">
    <source>
        <dbReference type="Ensembl" id="ENSGMOP00000043499.1"/>
    </source>
</evidence>
<proteinExistence type="predicted"/>
<accession>A0A8C5B895</accession>
<dbReference type="InterPro" id="IPR015655">
    <property type="entry name" value="PP2C"/>
</dbReference>
<dbReference type="PROSITE" id="PS51746">
    <property type="entry name" value="PPM_2"/>
    <property type="match status" value="1"/>
</dbReference>
<keyword evidence="4" id="KW-1185">Reference proteome</keyword>
<protein>
    <submittedName>
        <fullName evidence="3">TGF-beta activated kinase 1/MAP3K7 binding protein 1</fullName>
    </submittedName>
</protein>
<dbReference type="GO" id="GO:0004722">
    <property type="term" value="F:protein serine/threonine phosphatase activity"/>
    <property type="evidence" value="ECO:0007669"/>
    <property type="project" value="InterPro"/>
</dbReference>
<dbReference type="SUPFAM" id="SSF81606">
    <property type="entry name" value="PP2C-like"/>
    <property type="match status" value="1"/>
</dbReference>